<protein>
    <recommendedName>
        <fullName evidence="4">Lipoprotein</fullName>
    </recommendedName>
</protein>
<dbReference type="PROSITE" id="PS51257">
    <property type="entry name" value="PROKAR_LIPOPROTEIN"/>
    <property type="match status" value="1"/>
</dbReference>
<dbReference type="eggNOG" id="COG3170">
    <property type="taxonomic scope" value="Bacteria"/>
</dbReference>
<evidence type="ECO:0000313" key="3">
    <source>
        <dbReference type="EMBL" id="ABP44454.1"/>
    </source>
</evidence>
<reference evidence="3" key="1">
    <citation type="submission" date="2007-04" db="EMBL/GenBank/DDBJ databases">
        <authorList>
            <consortium name="US DOE Joint Genome Institute"/>
            <person name="Copeland A."/>
            <person name="Lucas S."/>
            <person name="Lapidus A."/>
            <person name="Barry K."/>
            <person name="Detter J.C."/>
            <person name="Glavina del Rio T."/>
            <person name="Hammon N."/>
            <person name="Israni S."/>
            <person name="Dalin E."/>
            <person name="Tice H."/>
            <person name="Pitluck S."/>
            <person name="Chain P."/>
            <person name="Malfatti S."/>
            <person name="Shin M."/>
            <person name="Vergez L."/>
            <person name="Schmutz J."/>
            <person name="Larimer F."/>
            <person name="Land M."/>
            <person name="Hauser L."/>
            <person name="Kyrpides N."/>
            <person name="Mikhailova N."/>
            <person name="Miller C."/>
            <person name="Richardson P."/>
        </authorList>
    </citation>
    <scope>NUCLEOTIDE SEQUENCE</scope>
    <source>
        <strain evidence="3">PYR-GCK</strain>
    </source>
</reference>
<proteinExistence type="predicted"/>
<dbReference type="STRING" id="350054.Mflv_1976"/>
<feature type="chain" id="PRO_5038812861" description="Lipoprotein" evidence="2">
    <location>
        <begin position="20"/>
        <end position="348"/>
    </location>
</feature>
<reference evidence="3" key="2">
    <citation type="journal article" date="2013" name="PLoS ONE">
        <title>A Gene Expression Study of the Activities of Aromatic Ring-Cleavage Dioxygenases in Mycobacterium gilvum PYR-GCK to Changes in Salinity and pH during Pyrene Degradation.</title>
        <authorList>
            <person name="Badejo A.C."/>
            <person name="Badejo A.O."/>
            <person name="Shin K.H."/>
            <person name="Chai Y.G."/>
        </authorList>
    </citation>
    <scope>NUCLEOTIDE SEQUENCE [LARGE SCALE GENOMIC DNA]</scope>
    <source>
        <strain evidence="3">PYR-GCK</strain>
    </source>
</reference>
<evidence type="ECO:0000256" key="1">
    <source>
        <dbReference type="SAM" id="MobiDB-lite"/>
    </source>
</evidence>
<evidence type="ECO:0000256" key="2">
    <source>
        <dbReference type="SAM" id="SignalP"/>
    </source>
</evidence>
<sequence length="348" mass="37275">MRRWFVAVALVLFGAFATGCEGVLPDNFALPSQFAGGEPRTLDAATAAAQEFVDRRAAGDYAGVWLMYSRQVRDRISQSDYAKLSQTCGSSLEKVPVTATGVRLDGETRALVRVKPMGFSVQLPVVYENGEWFMAPSDDFAADLGKPVDQIIAERRADGRCGDEDLSARLAPPSTSMMPPPPPAEPIPSTGESPSGQCSVDVPGCEGYDECHPVVTGKRDCFPEDESCSKPGNNFPWCRPLASGDQGTPVVLDCSGQPQVKPERIVLTCADNTIAISKIAWVSWSPDGGATGRGTEFRVECVPNCAQGTAHYSPVTITLTGVAPPDFRYTSATIIDEETGTAESWPMR</sequence>
<accession>A4T6J7</accession>
<feature type="signal peptide" evidence="2">
    <location>
        <begin position="1"/>
        <end position="19"/>
    </location>
</feature>
<dbReference type="HOGENOM" id="CLU_796506_0_0_11"/>
<dbReference type="EMBL" id="CP000656">
    <property type="protein sequence ID" value="ABP44454.1"/>
    <property type="molecule type" value="Genomic_DNA"/>
</dbReference>
<dbReference type="AlphaFoldDB" id="A4T6J7"/>
<evidence type="ECO:0008006" key="4">
    <source>
        <dbReference type="Google" id="ProtNLM"/>
    </source>
</evidence>
<organism evidence="3">
    <name type="scientific">Mycolicibacterium gilvum (strain PYR-GCK)</name>
    <name type="common">Mycobacterium gilvum (strain PYR-GCK)</name>
    <dbReference type="NCBI Taxonomy" id="350054"/>
    <lineage>
        <taxon>Bacteria</taxon>
        <taxon>Bacillati</taxon>
        <taxon>Actinomycetota</taxon>
        <taxon>Actinomycetes</taxon>
        <taxon>Mycobacteriales</taxon>
        <taxon>Mycobacteriaceae</taxon>
        <taxon>Mycolicibacterium</taxon>
    </lineage>
</organism>
<name>A4T6J7_MYCGI</name>
<dbReference type="OrthoDB" id="3687522at2"/>
<keyword evidence="2" id="KW-0732">Signal</keyword>
<dbReference type="KEGG" id="mgi:Mflv_1976"/>
<gene>
    <name evidence="3" type="ordered locus">Mflv_1976</name>
</gene>
<feature type="region of interest" description="Disordered" evidence="1">
    <location>
        <begin position="162"/>
        <end position="198"/>
    </location>
</feature>